<accession>A0A852RDK7</accession>
<keyword evidence="2" id="KW-1185">Reference proteome</keyword>
<comment type="caution">
    <text evidence="1">The sequence shown here is derived from an EMBL/GenBank/DDBJ whole genome shotgun (WGS) entry which is preliminary data.</text>
</comment>
<name>A0A852RDK7_9MICO</name>
<gene>
    <name evidence="1" type="ORF">BJ960_001763</name>
</gene>
<sequence length="107" mass="11681">MPSTTDADLLQMHLGALATQLAWCMVPHEPPPTDLTLLARAMLAGAASAFDVPAEELPTASDLIVAAQARVVWRGDVDASELAEWQVERIQEAWGELLAYRELAERE</sequence>
<evidence type="ECO:0000313" key="2">
    <source>
        <dbReference type="Proteomes" id="UP000586095"/>
    </source>
</evidence>
<dbReference type="Proteomes" id="UP000586095">
    <property type="component" value="Unassembled WGS sequence"/>
</dbReference>
<dbReference type="EMBL" id="JACCBD010000001">
    <property type="protein sequence ID" value="NYD26960.1"/>
    <property type="molecule type" value="Genomic_DNA"/>
</dbReference>
<dbReference type="RefSeq" id="WP_185987016.1">
    <property type="nucleotide sequence ID" value="NZ_BAAALZ010000001.1"/>
</dbReference>
<proteinExistence type="predicted"/>
<reference evidence="1 2" key="1">
    <citation type="submission" date="2020-07" db="EMBL/GenBank/DDBJ databases">
        <title>Sequencing the genomes of 1000 actinobacteria strains.</title>
        <authorList>
            <person name="Klenk H.-P."/>
        </authorList>
    </citation>
    <scope>NUCLEOTIDE SEQUENCE [LARGE SCALE GENOMIC DNA]</scope>
    <source>
        <strain evidence="1 2">DSM 17380</strain>
    </source>
</reference>
<protein>
    <submittedName>
        <fullName evidence="1">Uncharacterized protein</fullName>
    </submittedName>
</protein>
<organism evidence="1 2">
    <name type="scientific">Leucobacter aridicollis</name>
    <dbReference type="NCBI Taxonomy" id="283878"/>
    <lineage>
        <taxon>Bacteria</taxon>
        <taxon>Bacillati</taxon>
        <taxon>Actinomycetota</taxon>
        <taxon>Actinomycetes</taxon>
        <taxon>Micrococcales</taxon>
        <taxon>Microbacteriaceae</taxon>
        <taxon>Leucobacter</taxon>
    </lineage>
</organism>
<dbReference type="AlphaFoldDB" id="A0A852RDK7"/>
<evidence type="ECO:0000313" key="1">
    <source>
        <dbReference type="EMBL" id="NYD26960.1"/>
    </source>
</evidence>